<comment type="pathway">
    <text evidence="3">Carbohydrate degradation; glycolysis; D-glyceraldehyde 3-phosphate from glycerone phosphate: step 1/1.</text>
</comment>
<dbReference type="NCBIfam" id="TIGR00419">
    <property type="entry name" value="tim"/>
    <property type="match status" value="1"/>
</dbReference>
<dbReference type="SUPFAM" id="SSF51351">
    <property type="entry name" value="Triosephosphate isomerase (TIM)"/>
    <property type="match status" value="1"/>
</dbReference>
<evidence type="ECO:0000313" key="4">
    <source>
        <dbReference type="EMBL" id="OGY73971.1"/>
    </source>
</evidence>
<dbReference type="InterPro" id="IPR035990">
    <property type="entry name" value="TIM_sf"/>
</dbReference>
<dbReference type="UniPathway" id="UPA00109">
    <property type="reaction ID" value="UER00189"/>
</dbReference>
<dbReference type="GO" id="GO:0006094">
    <property type="term" value="P:gluconeogenesis"/>
    <property type="evidence" value="ECO:0007669"/>
    <property type="project" value="UniProtKB-UniPathway"/>
</dbReference>
<dbReference type="GO" id="GO:0004807">
    <property type="term" value="F:triose-phosphate isomerase activity"/>
    <property type="evidence" value="ECO:0007669"/>
    <property type="project" value="UniProtKB-UniRule"/>
</dbReference>
<comment type="pathway">
    <text evidence="3">Carbohydrate biosynthesis; gluconeogenesis.</text>
</comment>
<comment type="caution">
    <text evidence="4">The sequence shown here is derived from an EMBL/GenBank/DDBJ whole genome shotgun (WGS) entry which is preliminary data.</text>
</comment>
<keyword evidence="3" id="KW-0312">Gluconeogenesis</keyword>
<dbReference type="EMBL" id="MHJU01000005">
    <property type="protein sequence ID" value="OGY73971.1"/>
    <property type="molecule type" value="Genomic_DNA"/>
</dbReference>
<dbReference type="InterPro" id="IPR020861">
    <property type="entry name" value="Triosephosphate_isomerase_AS"/>
</dbReference>
<dbReference type="CDD" id="cd00311">
    <property type="entry name" value="TIM"/>
    <property type="match status" value="1"/>
</dbReference>
<comment type="subcellular location">
    <subcellularLocation>
        <location evidence="3">Cytoplasm</location>
    </subcellularLocation>
</comment>
<dbReference type="GO" id="GO:0005829">
    <property type="term" value="C:cytosol"/>
    <property type="evidence" value="ECO:0007669"/>
    <property type="project" value="TreeGrafter"/>
</dbReference>
<keyword evidence="2 3" id="KW-0413">Isomerase</keyword>
<dbReference type="AlphaFoldDB" id="A0A1G2AAV2"/>
<reference evidence="4 5" key="1">
    <citation type="journal article" date="2016" name="Nat. Commun.">
        <title>Thousands of microbial genomes shed light on interconnected biogeochemical processes in an aquifer system.</title>
        <authorList>
            <person name="Anantharaman K."/>
            <person name="Brown C.T."/>
            <person name="Hug L.A."/>
            <person name="Sharon I."/>
            <person name="Castelle C.J."/>
            <person name="Probst A.J."/>
            <person name="Thomas B.C."/>
            <person name="Singh A."/>
            <person name="Wilkins M.J."/>
            <person name="Karaoz U."/>
            <person name="Brodie E.L."/>
            <person name="Williams K.H."/>
            <person name="Hubbard S.S."/>
            <person name="Banfield J.F."/>
        </authorList>
    </citation>
    <scope>NUCLEOTIDE SEQUENCE [LARGE SCALE GENOMIC DNA]</scope>
</reference>
<evidence type="ECO:0000256" key="1">
    <source>
        <dbReference type="ARBA" id="ARBA00007422"/>
    </source>
</evidence>
<dbReference type="GO" id="GO:0006096">
    <property type="term" value="P:glycolytic process"/>
    <property type="evidence" value="ECO:0007669"/>
    <property type="project" value="UniProtKB-UniRule"/>
</dbReference>
<dbReference type="EC" id="5.3.1.1" evidence="3"/>
<dbReference type="GO" id="GO:0046166">
    <property type="term" value="P:glyceraldehyde-3-phosphate biosynthetic process"/>
    <property type="evidence" value="ECO:0007669"/>
    <property type="project" value="TreeGrafter"/>
</dbReference>
<dbReference type="PROSITE" id="PS00171">
    <property type="entry name" value="TIM_1"/>
    <property type="match status" value="1"/>
</dbReference>
<dbReference type="PANTHER" id="PTHR21139:SF42">
    <property type="entry name" value="TRIOSEPHOSPHATE ISOMERASE"/>
    <property type="match status" value="1"/>
</dbReference>
<protein>
    <recommendedName>
        <fullName evidence="3">Triosephosphate isomerase</fullName>
        <ecNumber evidence="3">5.3.1.1</ecNumber>
    </recommendedName>
</protein>
<comment type="subunit">
    <text evidence="3">Homodimer.</text>
</comment>
<gene>
    <name evidence="4" type="ORF">A3H61_02210</name>
</gene>
<evidence type="ECO:0000256" key="3">
    <source>
        <dbReference type="RuleBase" id="RU363013"/>
    </source>
</evidence>
<organism evidence="4 5">
    <name type="scientific">Candidatus Jacksonbacteria bacterium RIFCSPLOWO2_02_FULL_44_20</name>
    <dbReference type="NCBI Taxonomy" id="1798460"/>
    <lineage>
        <taxon>Bacteria</taxon>
        <taxon>Candidatus Jacksoniibacteriota</taxon>
    </lineage>
</organism>
<dbReference type="Pfam" id="PF00121">
    <property type="entry name" value="TIM"/>
    <property type="match status" value="1"/>
</dbReference>
<accession>A0A1G2AAV2</accession>
<proteinExistence type="inferred from homology"/>
<dbReference type="Proteomes" id="UP000178315">
    <property type="component" value="Unassembled WGS sequence"/>
</dbReference>
<comment type="similarity">
    <text evidence="1 3">Belongs to the triosephosphate isomerase family.</text>
</comment>
<dbReference type="GO" id="GO:0019563">
    <property type="term" value="P:glycerol catabolic process"/>
    <property type="evidence" value="ECO:0007669"/>
    <property type="project" value="TreeGrafter"/>
</dbReference>
<keyword evidence="3" id="KW-0324">Glycolysis</keyword>
<dbReference type="InterPro" id="IPR013785">
    <property type="entry name" value="Aldolase_TIM"/>
</dbReference>
<dbReference type="UniPathway" id="UPA00138"/>
<dbReference type="Gene3D" id="3.20.20.70">
    <property type="entry name" value="Aldolase class I"/>
    <property type="match status" value="1"/>
</dbReference>
<keyword evidence="3" id="KW-0963">Cytoplasm</keyword>
<dbReference type="PANTHER" id="PTHR21139">
    <property type="entry name" value="TRIOSEPHOSPHATE ISOMERASE"/>
    <property type="match status" value="1"/>
</dbReference>
<evidence type="ECO:0000256" key="2">
    <source>
        <dbReference type="ARBA" id="ARBA00023235"/>
    </source>
</evidence>
<comment type="catalytic activity">
    <reaction evidence="3">
        <text>D-glyceraldehyde 3-phosphate = dihydroxyacetone phosphate</text>
        <dbReference type="Rhea" id="RHEA:18585"/>
        <dbReference type="ChEBI" id="CHEBI:57642"/>
        <dbReference type="ChEBI" id="CHEBI:59776"/>
        <dbReference type="EC" id="5.3.1.1"/>
    </reaction>
</comment>
<sequence>MKYLIANWKMKLAPRDEFALAKEIAQMTFSSTKLSLILAPSFLSMERISLTLKNTPILLASQNCFWENSGAYTGETSPAYLKSLGCSHVIIGHSERRIYLFETPENINKKVRSVIDEMLVPILCVGESMEERRSGAKDHIVRRQIETALEKVELVGNQKLIIAYEPVWAIGTGHAAKVSEVLYMLRVIHQALIDTFPRAVCEENTAILYGGSVDSENINEFCEENEIQGALIGSSSIKAKEFNKILTAMQLYA</sequence>
<evidence type="ECO:0000313" key="5">
    <source>
        <dbReference type="Proteomes" id="UP000178315"/>
    </source>
</evidence>
<name>A0A1G2AAV2_9BACT</name>
<dbReference type="PROSITE" id="PS51440">
    <property type="entry name" value="TIM_2"/>
    <property type="match status" value="1"/>
</dbReference>
<dbReference type="InterPro" id="IPR000652">
    <property type="entry name" value="Triosephosphate_isomerase"/>
</dbReference>